<accession>A0A0R3QSP6</accession>
<sequence length="176" mass="19682">MKSLIGGKSPKIGSSHSEKLSDVSSDENSSNLSNGLEADITSLNQDIVESKNLTGAEKLSLTTVLQPGEDIKNYELEISNLLDQMVISLKEINTKIGEYEGLIEKIYKFLKTKYSSTLSESDIDDIQNFIIQSCCSLTQQYSKLGTCRKRKVYNAENCKQAGVKKRRVVQDEEFKE</sequence>
<dbReference type="WBParaSite" id="BTMF_0001074801-mRNA-1">
    <property type="protein sequence ID" value="BTMF_0001074801-mRNA-1"/>
    <property type="gene ID" value="BTMF_0001074801"/>
</dbReference>
<evidence type="ECO:0000313" key="4">
    <source>
        <dbReference type="WBParaSite" id="BTMF_0001074801-mRNA-1"/>
    </source>
</evidence>
<dbReference type="Proteomes" id="UP000280834">
    <property type="component" value="Unassembled WGS sequence"/>
</dbReference>
<keyword evidence="3" id="KW-1185">Reference proteome</keyword>
<feature type="compositionally biased region" description="Polar residues" evidence="1">
    <location>
        <begin position="22"/>
        <end position="34"/>
    </location>
</feature>
<evidence type="ECO:0000313" key="2">
    <source>
        <dbReference type="EMBL" id="VDO29413.1"/>
    </source>
</evidence>
<evidence type="ECO:0000313" key="3">
    <source>
        <dbReference type="Proteomes" id="UP000280834"/>
    </source>
</evidence>
<gene>
    <name evidence="2" type="ORF">BTMF_LOCUS8784</name>
</gene>
<name>A0A0R3QSP6_9BILA</name>
<organism evidence="4">
    <name type="scientific">Brugia timori</name>
    <dbReference type="NCBI Taxonomy" id="42155"/>
    <lineage>
        <taxon>Eukaryota</taxon>
        <taxon>Metazoa</taxon>
        <taxon>Ecdysozoa</taxon>
        <taxon>Nematoda</taxon>
        <taxon>Chromadorea</taxon>
        <taxon>Rhabditida</taxon>
        <taxon>Spirurina</taxon>
        <taxon>Spiruromorpha</taxon>
        <taxon>Filarioidea</taxon>
        <taxon>Onchocercidae</taxon>
        <taxon>Brugia</taxon>
    </lineage>
</organism>
<dbReference type="AlphaFoldDB" id="A0A0R3QSP6"/>
<protein>
    <submittedName>
        <fullName evidence="4">Movement protein</fullName>
    </submittedName>
</protein>
<dbReference type="EMBL" id="UZAG01016589">
    <property type="protein sequence ID" value="VDO29413.1"/>
    <property type="molecule type" value="Genomic_DNA"/>
</dbReference>
<evidence type="ECO:0000256" key="1">
    <source>
        <dbReference type="SAM" id="MobiDB-lite"/>
    </source>
</evidence>
<reference evidence="4" key="1">
    <citation type="submission" date="2017-02" db="UniProtKB">
        <authorList>
            <consortium name="WormBaseParasite"/>
        </authorList>
    </citation>
    <scope>IDENTIFICATION</scope>
</reference>
<feature type="region of interest" description="Disordered" evidence="1">
    <location>
        <begin position="1"/>
        <end position="34"/>
    </location>
</feature>
<proteinExistence type="predicted"/>
<reference evidence="2 3" key="2">
    <citation type="submission" date="2018-11" db="EMBL/GenBank/DDBJ databases">
        <authorList>
            <consortium name="Pathogen Informatics"/>
        </authorList>
    </citation>
    <scope>NUCLEOTIDE SEQUENCE [LARGE SCALE GENOMIC DNA]</scope>
</reference>